<reference evidence="4" key="1">
    <citation type="journal article" date="2019" name="Int. J. Syst. Evol. Microbiol.">
        <title>The Global Catalogue of Microorganisms (GCM) 10K type strain sequencing project: providing services to taxonomists for standard genome sequencing and annotation.</title>
        <authorList>
            <consortium name="The Broad Institute Genomics Platform"/>
            <consortium name="The Broad Institute Genome Sequencing Center for Infectious Disease"/>
            <person name="Wu L."/>
            <person name="Ma J."/>
        </authorList>
    </citation>
    <scope>NUCLEOTIDE SEQUENCE [LARGE SCALE GENOMIC DNA]</scope>
    <source>
        <strain evidence="4">JCM 17695</strain>
    </source>
</reference>
<evidence type="ECO:0000313" key="4">
    <source>
        <dbReference type="Proteomes" id="UP001596512"/>
    </source>
</evidence>
<proteinExistence type="predicted"/>
<dbReference type="Proteomes" id="UP001596512">
    <property type="component" value="Unassembled WGS sequence"/>
</dbReference>
<name>A0ABW2TW08_9PSEU</name>
<comment type="caution">
    <text evidence="3">The sequence shown here is derived from an EMBL/GenBank/DDBJ whole genome shotgun (WGS) entry which is preliminary data.</text>
</comment>
<keyword evidence="2" id="KW-1133">Transmembrane helix</keyword>
<dbReference type="EMBL" id="JBHTEY010000004">
    <property type="protein sequence ID" value="MFC7617471.1"/>
    <property type="molecule type" value="Genomic_DNA"/>
</dbReference>
<evidence type="ECO:0000256" key="2">
    <source>
        <dbReference type="SAM" id="Phobius"/>
    </source>
</evidence>
<organism evidence="3 4">
    <name type="scientific">Actinokineospora soli</name>
    <dbReference type="NCBI Taxonomy" id="1048753"/>
    <lineage>
        <taxon>Bacteria</taxon>
        <taxon>Bacillati</taxon>
        <taxon>Actinomycetota</taxon>
        <taxon>Actinomycetes</taxon>
        <taxon>Pseudonocardiales</taxon>
        <taxon>Pseudonocardiaceae</taxon>
        <taxon>Actinokineospora</taxon>
    </lineage>
</organism>
<feature type="compositionally biased region" description="Basic and acidic residues" evidence="1">
    <location>
        <begin position="21"/>
        <end position="35"/>
    </location>
</feature>
<keyword evidence="2" id="KW-0472">Membrane</keyword>
<keyword evidence="2" id="KW-0812">Transmembrane</keyword>
<gene>
    <name evidence="3" type="ORF">ACFQV2_32670</name>
</gene>
<accession>A0ABW2TW08</accession>
<feature type="transmembrane region" description="Helical" evidence="2">
    <location>
        <begin position="106"/>
        <end position="130"/>
    </location>
</feature>
<feature type="region of interest" description="Disordered" evidence="1">
    <location>
        <begin position="1"/>
        <end position="35"/>
    </location>
</feature>
<evidence type="ECO:0000313" key="3">
    <source>
        <dbReference type="EMBL" id="MFC7617471.1"/>
    </source>
</evidence>
<evidence type="ECO:0000256" key="1">
    <source>
        <dbReference type="SAM" id="MobiDB-lite"/>
    </source>
</evidence>
<sequence>MTYEPDPPTRRYDPAPPVDPAYRDPQEEVVHERTEDSHARRIRTVRIITSLVSFITGLFAVVLAINIVLVLAGANPDNGFAAFIGDFAGAVSLGFDGLFTPESEKLAVLLNHGLAAIVWLLIGAAVNFLVRRFALPTGANRTVSYRRTIT</sequence>
<keyword evidence="4" id="KW-1185">Reference proteome</keyword>
<protein>
    <submittedName>
        <fullName evidence="3">Uncharacterized protein</fullName>
    </submittedName>
</protein>
<feature type="transmembrane region" description="Helical" evidence="2">
    <location>
        <begin position="47"/>
        <end position="74"/>
    </location>
</feature>